<protein>
    <submittedName>
        <fullName evidence="5">Hpt domain-containing protein</fullName>
    </submittedName>
</protein>
<dbReference type="SUPFAM" id="SSF47226">
    <property type="entry name" value="Histidine-containing phosphotransfer domain, HPT domain"/>
    <property type="match status" value="1"/>
</dbReference>
<dbReference type="Proteomes" id="UP000709336">
    <property type="component" value="Unassembled WGS sequence"/>
</dbReference>
<evidence type="ECO:0000259" key="4">
    <source>
        <dbReference type="PROSITE" id="PS50894"/>
    </source>
</evidence>
<feature type="modified residue" description="Phosphohistidine" evidence="2">
    <location>
        <position position="59"/>
    </location>
</feature>
<feature type="region of interest" description="Disordered" evidence="3">
    <location>
        <begin position="113"/>
        <end position="132"/>
    </location>
</feature>
<reference evidence="5 6" key="1">
    <citation type="submission" date="2020-03" db="EMBL/GenBank/DDBJ databases">
        <title>Alteromonas ponticola sp. nov., isolated from seawater.</title>
        <authorList>
            <person name="Yoon J.-H."/>
            <person name="Kim Y.-O."/>
        </authorList>
    </citation>
    <scope>NUCLEOTIDE SEQUENCE [LARGE SCALE GENOMIC DNA]</scope>
    <source>
        <strain evidence="5 6">MYP5</strain>
    </source>
</reference>
<evidence type="ECO:0000256" key="2">
    <source>
        <dbReference type="PROSITE-ProRule" id="PRU00110"/>
    </source>
</evidence>
<dbReference type="Gene3D" id="1.20.120.160">
    <property type="entry name" value="HPT domain"/>
    <property type="match status" value="1"/>
</dbReference>
<keyword evidence="1" id="KW-0902">Two-component regulatory system</keyword>
<keyword evidence="2" id="KW-0597">Phosphoprotein</keyword>
<name>A0ABX1R0F0_9ALTE</name>
<dbReference type="RefSeq" id="WP_169210112.1">
    <property type="nucleotide sequence ID" value="NZ_JAATNW010000003.1"/>
</dbReference>
<dbReference type="EMBL" id="JAATNW010000003">
    <property type="protein sequence ID" value="NMH59544.1"/>
    <property type="molecule type" value="Genomic_DNA"/>
</dbReference>
<dbReference type="CDD" id="cd00088">
    <property type="entry name" value="HPT"/>
    <property type="match status" value="1"/>
</dbReference>
<comment type="caution">
    <text evidence="5">The sequence shown here is derived from an EMBL/GenBank/DDBJ whole genome shotgun (WGS) entry which is preliminary data.</text>
</comment>
<gene>
    <name evidence="5" type="ORF">HCJ96_05895</name>
</gene>
<evidence type="ECO:0000313" key="5">
    <source>
        <dbReference type="EMBL" id="NMH59544.1"/>
    </source>
</evidence>
<dbReference type="Pfam" id="PF01627">
    <property type="entry name" value="Hpt"/>
    <property type="match status" value="1"/>
</dbReference>
<organism evidence="5 6">
    <name type="scientific">Alteromonas ponticola</name>
    <dbReference type="NCBI Taxonomy" id="2720613"/>
    <lineage>
        <taxon>Bacteria</taxon>
        <taxon>Pseudomonadati</taxon>
        <taxon>Pseudomonadota</taxon>
        <taxon>Gammaproteobacteria</taxon>
        <taxon>Alteromonadales</taxon>
        <taxon>Alteromonadaceae</taxon>
        <taxon>Alteromonas/Salinimonas group</taxon>
        <taxon>Alteromonas</taxon>
    </lineage>
</organism>
<evidence type="ECO:0000313" key="6">
    <source>
        <dbReference type="Proteomes" id="UP000709336"/>
    </source>
</evidence>
<proteinExistence type="predicted"/>
<evidence type="ECO:0000256" key="3">
    <source>
        <dbReference type="SAM" id="MobiDB-lite"/>
    </source>
</evidence>
<feature type="compositionally biased region" description="Polar residues" evidence="3">
    <location>
        <begin position="114"/>
        <end position="131"/>
    </location>
</feature>
<accession>A0ABX1R0F0</accession>
<feature type="domain" description="HPt" evidence="4">
    <location>
        <begin position="20"/>
        <end position="115"/>
    </location>
</feature>
<sequence length="186" mass="20917">MNRTQTIIDLEFGTTQLSGNKRLLLTLLQKFTDEYRQTEQKLNTAFKNEDWESARVLVHTLKGVTGNLGINALHDECKQIEDSLKLKSEIPSNYAQFLSILRETLDVTAKLSANPDSDSTVDDSNASSANQSKEDFLRALRNSEFITEEQLDSWVKATTNDTAKQKSIKDAVDELDYQTAINLVNA</sequence>
<keyword evidence="6" id="KW-1185">Reference proteome</keyword>
<dbReference type="PROSITE" id="PS50894">
    <property type="entry name" value="HPT"/>
    <property type="match status" value="1"/>
</dbReference>
<dbReference type="InterPro" id="IPR036641">
    <property type="entry name" value="HPT_dom_sf"/>
</dbReference>
<dbReference type="InterPro" id="IPR008207">
    <property type="entry name" value="Sig_transdc_His_kin_Hpt_dom"/>
</dbReference>
<evidence type="ECO:0000256" key="1">
    <source>
        <dbReference type="ARBA" id="ARBA00023012"/>
    </source>
</evidence>